<dbReference type="Pfam" id="PF20782">
    <property type="entry name" value="TssR_VWA"/>
    <property type="match status" value="1"/>
</dbReference>
<feature type="domain" description="Type VI secretion system TssR-like VWA" evidence="4">
    <location>
        <begin position="317"/>
        <end position="617"/>
    </location>
</feature>
<evidence type="ECO:0000259" key="3">
    <source>
        <dbReference type="Pfam" id="PF20780"/>
    </source>
</evidence>
<feature type="signal peptide" evidence="1">
    <location>
        <begin position="1"/>
        <end position="27"/>
    </location>
</feature>
<sequence length="808" mass="90930">MIRTHISKVFSLAVAVALQIGLLQAAAAQVKRTTKVIKSPKKQAYSISNDNFKCENGYNGDKKWIVFAAQEGLSTYTQPAGENRLKTLTFMQPCYVINTDGDYVKLIRYNSSLKFRKLTKNIANWKDVEYLGWVHKSRVLPWSVAIKDANNKFYIKYITALSGRSVIENPDNFFAGDSIKVFDAPDIGGRVKTLLPINTLLYTYKFSDDRKYFLVGTNPQCVPDSAQKSVIGWLPVQTVQPWGEKFYITTPEVNYYTASVNNNVGAVSQSATLDLMVNNDETNTIKLPVSDPVLNRFPCFSQKLYPVYGYKNIGGSNYMKTSALSNILDYRNNKVYNVLGQPITYSRYMEVKESAPKLNIVMVVDGSSYNSSFIAPVMTVLQQLQLKIDSQTSFSDVHYAAVFHRDNNRACIAKKTLPLTHDYKSLSEFFEGNIKAIKDCSSFGNSESSIFEGVARAGELLRGHEDESNVIIVIGSSSGSGMSGYSWSSLVNSLTNTKARLLVYQTHSDASGAYNDFVIGAKNVIVQSADNITTLKKELLVENPPTGPAYDFRLATGDYSVFMLDYPRKSHWQGAVVFPNKMESMPLLTLNVTLDTLLGQIQSDNNNTVRQLENVFESYAGNMGTTVDARFSPVFGSFTDTLPDRFFRQFRKKNDLFRFNAWMPVPASDSAVGKGLLLSKSELDNLTFHMSNVVDRLEDPHYSRKKAARKVRQYVKHYVKANHVNTEKPVRAMTMGDVVVLFTGMQPDNAEINMQRLKSYGKLTDASYNEIRGGVMAYYDYLRNYYNANQVKRIYAVNNTYYWLPKGI</sequence>
<name>A0A2W2AMP6_9BACT</name>
<proteinExistence type="predicted"/>
<dbReference type="OrthoDB" id="908406at2"/>
<feature type="domain" description="Type VI secretion system TssR-like N-terminal barrel" evidence="2">
    <location>
        <begin position="38"/>
        <end position="140"/>
    </location>
</feature>
<dbReference type="InterPro" id="IPR049359">
    <property type="entry name" value="T6SS_TssR-like_dom_2"/>
</dbReference>
<gene>
    <name evidence="5" type="ORF">DN068_07660</name>
</gene>
<dbReference type="AlphaFoldDB" id="A0A2W2AMP6"/>
<dbReference type="Pfam" id="PF17643">
    <property type="entry name" value="TssR"/>
    <property type="match status" value="1"/>
</dbReference>
<reference evidence="5 6" key="1">
    <citation type="submission" date="2018-06" db="EMBL/GenBank/DDBJ databases">
        <title>Mucibacter soli gen. nov., sp. nov., a new member of the family Chitinophagaceae producing mucin.</title>
        <authorList>
            <person name="Kim M.-K."/>
            <person name="Park S."/>
            <person name="Kim T.-S."/>
            <person name="Joung Y."/>
            <person name="Han J.-H."/>
            <person name="Kim S.B."/>
        </authorList>
    </citation>
    <scope>NUCLEOTIDE SEQUENCE [LARGE SCALE GENOMIC DNA]</scope>
    <source>
        <strain evidence="5 6">R1-15</strain>
    </source>
</reference>
<evidence type="ECO:0000313" key="6">
    <source>
        <dbReference type="Proteomes" id="UP000248745"/>
    </source>
</evidence>
<comment type="caution">
    <text evidence="5">The sequence shown here is derived from an EMBL/GenBank/DDBJ whole genome shotgun (WGS) entry which is preliminary data.</text>
</comment>
<dbReference type="RefSeq" id="WP_110998316.1">
    <property type="nucleotide sequence ID" value="NZ_QKTW01000011.1"/>
</dbReference>
<dbReference type="Pfam" id="PF20780">
    <property type="entry name" value="TssR_M"/>
    <property type="match status" value="1"/>
</dbReference>
<dbReference type="Proteomes" id="UP000248745">
    <property type="component" value="Unassembled WGS sequence"/>
</dbReference>
<keyword evidence="6" id="KW-1185">Reference proteome</keyword>
<evidence type="ECO:0000259" key="2">
    <source>
        <dbReference type="Pfam" id="PF17643"/>
    </source>
</evidence>
<evidence type="ECO:0000313" key="5">
    <source>
        <dbReference type="EMBL" id="PZF73590.1"/>
    </source>
</evidence>
<feature type="chain" id="PRO_5016002796" description="VWFA domain-containing protein" evidence="1">
    <location>
        <begin position="28"/>
        <end position="808"/>
    </location>
</feature>
<evidence type="ECO:0000259" key="4">
    <source>
        <dbReference type="Pfam" id="PF20782"/>
    </source>
</evidence>
<dbReference type="EMBL" id="QKTW01000011">
    <property type="protein sequence ID" value="PZF73590.1"/>
    <property type="molecule type" value="Genomic_DNA"/>
</dbReference>
<feature type="domain" description="Type VI secretion system TssR-like second" evidence="3">
    <location>
        <begin position="156"/>
        <end position="241"/>
    </location>
</feature>
<dbReference type="InterPro" id="IPR040530">
    <property type="entry name" value="T6SS_TssR-like_N"/>
</dbReference>
<organism evidence="5 6">
    <name type="scientific">Taibaiella soli</name>
    <dbReference type="NCBI Taxonomy" id="1649169"/>
    <lineage>
        <taxon>Bacteria</taxon>
        <taxon>Pseudomonadati</taxon>
        <taxon>Bacteroidota</taxon>
        <taxon>Chitinophagia</taxon>
        <taxon>Chitinophagales</taxon>
        <taxon>Chitinophagaceae</taxon>
        <taxon>Taibaiella</taxon>
    </lineage>
</organism>
<evidence type="ECO:0000256" key="1">
    <source>
        <dbReference type="SAM" id="SignalP"/>
    </source>
</evidence>
<evidence type="ECO:0008006" key="7">
    <source>
        <dbReference type="Google" id="ProtNLM"/>
    </source>
</evidence>
<dbReference type="InterPro" id="IPR049360">
    <property type="entry name" value="T6SS_TssR-like_VWA"/>
</dbReference>
<protein>
    <recommendedName>
        <fullName evidence="7">VWFA domain-containing protein</fullName>
    </recommendedName>
</protein>
<keyword evidence="1" id="KW-0732">Signal</keyword>
<accession>A0A2W2AMP6</accession>